<keyword evidence="1" id="KW-0472">Membrane</keyword>
<sequence length="88" mass="9351">MLFGVVAAAVQEVSPTWHLLGHNGPAGDSWWYVLVTPTPVTLIAVASIAALAAFLWRRRIKPIPLYALLALPIGAIGALLPSFLLHGT</sequence>
<accession>A0A2S6GK46</accession>
<comment type="caution">
    <text evidence="2">The sequence shown here is derived from an EMBL/GenBank/DDBJ whole genome shotgun (WGS) entry which is preliminary data.</text>
</comment>
<keyword evidence="1" id="KW-0812">Transmembrane</keyword>
<evidence type="ECO:0000256" key="1">
    <source>
        <dbReference type="SAM" id="Phobius"/>
    </source>
</evidence>
<name>A0A2S6GK46_9PSEU</name>
<reference evidence="2 3" key="1">
    <citation type="submission" date="2018-02" db="EMBL/GenBank/DDBJ databases">
        <title>Genomic Encyclopedia of Archaeal and Bacterial Type Strains, Phase II (KMG-II): from individual species to whole genera.</title>
        <authorList>
            <person name="Goeker M."/>
        </authorList>
    </citation>
    <scope>NUCLEOTIDE SEQUENCE [LARGE SCALE GENOMIC DNA]</scope>
    <source>
        <strain evidence="2 3">YU 961-1</strain>
    </source>
</reference>
<keyword evidence="3" id="KW-1185">Reference proteome</keyword>
<proteinExistence type="predicted"/>
<feature type="transmembrane region" description="Helical" evidence="1">
    <location>
        <begin position="63"/>
        <end position="85"/>
    </location>
</feature>
<feature type="transmembrane region" description="Helical" evidence="1">
    <location>
        <begin position="31"/>
        <end position="56"/>
    </location>
</feature>
<evidence type="ECO:0000313" key="2">
    <source>
        <dbReference type="EMBL" id="PPK65526.1"/>
    </source>
</evidence>
<evidence type="ECO:0000313" key="3">
    <source>
        <dbReference type="Proteomes" id="UP000239203"/>
    </source>
</evidence>
<dbReference type="Proteomes" id="UP000239203">
    <property type="component" value="Unassembled WGS sequence"/>
</dbReference>
<protein>
    <submittedName>
        <fullName evidence="2">Uncharacterized protein</fullName>
    </submittedName>
</protein>
<dbReference type="EMBL" id="PTIX01000013">
    <property type="protein sequence ID" value="PPK65526.1"/>
    <property type="molecule type" value="Genomic_DNA"/>
</dbReference>
<organism evidence="2 3">
    <name type="scientific">Actinokineospora auranticolor</name>
    <dbReference type="NCBI Taxonomy" id="155976"/>
    <lineage>
        <taxon>Bacteria</taxon>
        <taxon>Bacillati</taxon>
        <taxon>Actinomycetota</taxon>
        <taxon>Actinomycetes</taxon>
        <taxon>Pseudonocardiales</taxon>
        <taxon>Pseudonocardiaceae</taxon>
        <taxon>Actinokineospora</taxon>
    </lineage>
</organism>
<keyword evidence="1" id="KW-1133">Transmembrane helix</keyword>
<gene>
    <name evidence="2" type="ORF">CLV40_1139</name>
</gene>
<dbReference type="AlphaFoldDB" id="A0A2S6GK46"/>